<dbReference type="GO" id="GO:0004252">
    <property type="term" value="F:serine-type endopeptidase activity"/>
    <property type="evidence" value="ECO:0007669"/>
    <property type="project" value="InterPro"/>
</dbReference>
<dbReference type="SUPFAM" id="SSF50494">
    <property type="entry name" value="Trypsin-like serine proteases"/>
    <property type="match status" value="1"/>
</dbReference>
<dbReference type="InterPro" id="IPR009003">
    <property type="entry name" value="Peptidase_S1_PA"/>
</dbReference>
<proteinExistence type="inferred from homology"/>
<evidence type="ECO:0000259" key="7">
    <source>
        <dbReference type="PROSITE" id="PS50240"/>
    </source>
</evidence>
<evidence type="ECO:0000256" key="6">
    <source>
        <dbReference type="SAM" id="SignalP"/>
    </source>
</evidence>
<dbReference type="PANTHER" id="PTHR24276:SF98">
    <property type="entry name" value="FI18310P1-RELATED"/>
    <property type="match status" value="1"/>
</dbReference>
<feature type="chain" id="PRO_5037274557" evidence="6">
    <location>
        <begin position="29"/>
        <end position="261"/>
    </location>
</feature>
<comment type="caution">
    <text evidence="8">The sequence shown here is derived from an EMBL/GenBank/DDBJ whole genome shotgun (WGS) entry which is preliminary data.</text>
</comment>
<keyword evidence="6" id="KW-0732">Signal</keyword>
<keyword evidence="4" id="KW-0720">Serine protease</keyword>
<dbReference type="InterPro" id="IPR001254">
    <property type="entry name" value="Trypsin_dom"/>
</dbReference>
<organism evidence="8 9">
    <name type="scientific">Prauserella cavernicola</name>
    <dbReference type="NCBI Taxonomy" id="2800127"/>
    <lineage>
        <taxon>Bacteria</taxon>
        <taxon>Bacillati</taxon>
        <taxon>Actinomycetota</taxon>
        <taxon>Actinomycetes</taxon>
        <taxon>Pseudonocardiales</taxon>
        <taxon>Pseudonocardiaceae</taxon>
        <taxon>Prauserella</taxon>
    </lineage>
</organism>
<evidence type="ECO:0000256" key="1">
    <source>
        <dbReference type="ARBA" id="ARBA00007664"/>
    </source>
</evidence>
<comment type="similarity">
    <text evidence="1">Belongs to the peptidase S1 family.</text>
</comment>
<dbReference type="FunFam" id="2.40.10.10:FF:000073">
    <property type="entry name" value="Trypsin alpha"/>
    <property type="match status" value="1"/>
</dbReference>
<feature type="signal peptide" evidence="6">
    <location>
        <begin position="1"/>
        <end position="28"/>
    </location>
</feature>
<dbReference type="PANTHER" id="PTHR24276">
    <property type="entry name" value="POLYSERASE-RELATED"/>
    <property type="match status" value="1"/>
</dbReference>
<dbReference type="AlphaFoldDB" id="A0A934QWB5"/>
<dbReference type="RefSeq" id="WP_200322858.1">
    <property type="nucleotide sequence ID" value="NZ_JAENJH010000008.1"/>
</dbReference>
<dbReference type="InterPro" id="IPR050430">
    <property type="entry name" value="Peptidase_S1"/>
</dbReference>
<dbReference type="PROSITE" id="PS50240">
    <property type="entry name" value="TRYPSIN_DOM"/>
    <property type="match status" value="1"/>
</dbReference>
<dbReference type="InterPro" id="IPR001314">
    <property type="entry name" value="Peptidase_S1A"/>
</dbReference>
<dbReference type="InterPro" id="IPR018114">
    <property type="entry name" value="TRYPSIN_HIS"/>
</dbReference>
<dbReference type="PROSITE" id="PS00134">
    <property type="entry name" value="TRYPSIN_HIS"/>
    <property type="match status" value="1"/>
</dbReference>
<evidence type="ECO:0000313" key="8">
    <source>
        <dbReference type="EMBL" id="MBK1787800.1"/>
    </source>
</evidence>
<dbReference type="Gene3D" id="2.40.10.10">
    <property type="entry name" value="Trypsin-like serine proteases"/>
    <property type="match status" value="1"/>
</dbReference>
<keyword evidence="2 8" id="KW-0645">Protease</keyword>
<keyword evidence="5" id="KW-1015">Disulfide bond</keyword>
<dbReference type="InterPro" id="IPR043504">
    <property type="entry name" value="Peptidase_S1_PA_chymotrypsin"/>
</dbReference>
<dbReference type="PRINTS" id="PR00722">
    <property type="entry name" value="CHYMOTRYPSIN"/>
</dbReference>
<dbReference type="CDD" id="cd00190">
    <property type="entry name" value="Tryp_SPc"/>
    <property type="match status" value="1"/>
</dbReference>
<dbReference type="SMART" id="SM00020">
    <property type="entry name" value="Tryp_SPc"/>
    <property type="match status" value="1"/>
</dbReference>
<keyword evidence="9" id="KW-1185">Reference proteome</keyword>
<name>A0A934QWB5_9PSEU</name>
<evidence type="ECO:0000313" key="9">
    <source>
        <dbReference type="Proteomes" id="UP000635245"/>
    </source>
</evidence>
<dbReference type="EMBL" id="JAENJH010000008">
    <property type="protein sequence ID" value="MBK1787800.1"/>
    <property type="molecule type" value="Genomic_DNA"/>
</dbReference>
<evidence type="ECO:0000256" key="3">
    <source>
        <dbReference type="ARBA" id="ARBA00022801"/>
    </source>
</evidence>
<sequence length="261" mass="25894">MRVRSLLVGVVAAAAAALGVAAPGVAAAAEPPVTPFIVGGQPADQAYSFMASLQSGGQHFCGGSLIDPEWVVTAAHCVEGSSASEVSLRLGSTEWASGGEEAQAAEIIVHPDYGPTGTGDIALIKLDAPATSEPVAVADSAPAGTESRIMGWGQTCPESGGCGAPDELQQLDTQVVDAADCTGIDANTELCTDNPNGDSGACYGDSGGPQVVADGDGWKLIGATSRTGNNDPTCATGPSIYTSVPAYLDWIGETTGGAVAA</sequence>
<reference evidence="8" key="1">
    <citation type="submission" date="2020-12" db="EMBL/GenBank/DDBJ databases">
        <title>Prauserella sp. ASG 168, a novel actinomycete isolated from cave rock.</title>
        <authorList>
            <person name="Suriyachadkun C."/>
        </authorList>
    </citation>
    <scope>NUCLEOTIDE SEQUENCE</scope>
    <source>
        <strain evidence="8">ASG 168</strain>
    </source>
</reference>
<protein>
    <submittedName>
        <fullName evidence="8">Serine protease</fullName>
    </submittedName>
</protein>
<dbReference type="Pfam" id="PF00089">
    <property type="entry name" value="Trypsin"/>
    <property type="match status" value="1"/>
</dbReference>
<dbReference type="GO" id="GO:0006508">
    <property type="term" value="P:proteolysis"/>
    <property type="evidence" value="ECO:0007669"/>
    <property type="project" value="UniProtKB-KW"/>
</dbReference>
<evidence type="ECO:0000256" key="5">
    <source>
        <dbReference type="ARBA" id="ARBA00023157"/>
    </source>
</evidence>
<evidence type="ECO:0000256" key="2">
    <source>
        <dbReference type="ARBA" id="ARBA00022670"/>
    </source>
</evidence>
<evidence type="ECO:0000256" key="4">
    <source>
        <dbReference type="ARBA" id="ARBA00022825"/>
    </source>
</evidence>
<keyword evidence="3" id="KW-0378">Hydrolase</keyword>
<accession>A0A934QWB5</accession>
<dbReference type="Proteomes" id="UP000635245">
    <property type="component" value="Unassembled WGS sequence"/>
</dbReference>
<feature type="domain" description="Peptidase S1" evidence="7">
    <location>
        <begin position="37"/>
        <end position="256"/>
    </location>
</feature>
<gene>
    <name evidence="8" type="ORF">JHE00_26020</name>
</gene>